<dbReference type="EMBL" id="BJON01000009">
    <property type="protein sequence ID" value="GED68764.1"/>
    <property type="molecule type" value="Genomic_DNA"/>
</dbReference>
<proteinExistence type="predicted"/>
<comment type="caution">
    <text evidence="1">The sequence shown here is derived from an EMBL/GenBank/DDBJ whole genome shotgun (WGS) entry which is preliminary data.</text>
</comment>
<dbReference type="Proteomes" id="UP000319578">
    <property type="component" value="Unassembled WGS sequence"/>
</dbReference>
<sequence length="107" mass="11837">MARLLSRTIREDGKIEVIDDLPLLDKSKTYLMFLSKINDNTERNGKFQVTGGLQGLYELAGSDRKLMKAPDAELSNFSISSFVDGEINQKVIDAGLDTIADLAKESK</sequence>
<reference evidence="1 2" key="1">
    <citation type="submission" date="2019-06" db="EMBL/GenBank/DDBJ databases">
        <title>Whole genome shotgun sequence of Brevibacillus reuszeri NBRC 15719.</title>
        <authorList>
            <person name="Hosoyama A."/>
            <person name="Uohara A."/>
            <person name="Ohji S."/>
            <person name="Ichikawa N."/>
        </authorList>
    </citation>
    <scope>NUCLEOTIDE SEQUENCE [LARGE SCALE GENOMIC DNA]</scope>
    <source>
        <strain evidence="1 2">NBRC 15719</strain>
    </source>
</reference>
<keyword evidence="2" id="KW-1185">Reference proteome</keyword>
<accession>A0ABQ0TLJ2</accession>
<evidence type="ECO:0000313" key="1">
    <source>
        <dbReference type="EMBL" id="GED68764.1"/>
    </source>
</evidence>
<gene>
    <name evidence="1" type="ORF">BRE01_24660</name>
</gene>
<evidence type="ECO:0000313" key="2">
    <source>
        <dbReference type="Proteomes" id="UP000319578"/>
    </source>
</evidence>
<name>A0ABQ0TLJ2_9BACL</name>
<protein>
    <submittedName>
        <fullName evidence="1">Uncharacterized protein</fullName>
    </submittedName>
</protein>
<organism evidence="1 2">
    <name type="scientific">Brevibacillus reuszeri</name>
    <dbReference type="NCBI Taxonomy" id="54915"/>
    <lineage>
        <taxon>Bacteria</taxon>
        <taxon>Bacillati</taxon>
        <taxon>Bacillota</taxon>
        <taxon>Bacilli</taxon>
        <taxon>Bacillales</taxon>
        <taxon>Paenibacillaceae</taxon>
        <taxon>Brevibacillus</taxon>
    </lineage>
</organism>